<accession>R7TSN9</accession>
<dbReference type="HOGENOM" id="CLU_681966_0_0_1"/>
<evidence type="ECO:0000313" key="3">
    <source>
        <dbReference type="EnsemblMetazoa" id="CapteP203268"/>
    </source>
</evidence>
<proteinExistence type="predicted"/>
<dbReference type="EMBL" id="AMQN01000266">
    <property type="status" value="NOT_ANNOTATED_CDS"/>
    <property type="molecule type" value="Genomic_DNA"/>
</dbReference>
<gene>
    <name evidence="2" type="ORF">CAPTEDRAFT_203268</name>
</gene>
<keyword evidence="4" id="KW-1185">Reference proteome</keyword>
<evidence type="ECO:0000313" key="2">
    <source>
        <dbReference type="EMBL" id="ELT96898.1"/>
    </source>
</evidence>
<protein>
    <submittedName>
        <fullName evidence="2 3">Uncharacterized protein</fullName>
    </submittedName>
</protein>
<reference evidence="3" key="3">
    <citation type="submission" date="2015-06" db="UniProtKB">
        <authorList>
            <consortium name="EnsemblMetazoa"/>
        </authorList>
    </citation>
    <scope>IDENTIFICATION</scope>
</reference>
<feature type="region of interest" description="Disordered" evidence="1">
    <location>
        <begin position="97"/>
        <end position="132"/>
    </location>
</feature>
<feature type="compositionally biased region" description="Basic and acidic residues" evidence="1">
    <location>
        <begin position="240"/>
        <end position="262"/>
    </location>
</feature>
<reference evidence="4" key="1">
    <citation type="submission" date="2012-12" db="EMBL/GenBank/DDBJ databases">
        <authorList>
            <person name="Hellsten U."/>
            <person name="Grimwood J."/>
            <person name="Chapman J.A."/>
            <person name="Shapiro H."/>
            <person name="Aerts A."/>
            <person name="Otillar R.P."/>
            <person name="Terry A.Y."/>
            <person name="Boore J.L."/>
            <person name="Simakov O."/>
            <person name="Marletaz F."/>
            <person name="Cho S.-J."/>
            <person name="Edsinger-Gonzales E."/>
            <person name="Havlak P."/>
            <person name="Kuo D.-H."/>
            <person name="Larsson T."/>
            <person name="Lv J."/>
            <person name="Arendt D."/>
            <person name="Savage R."/>
            <person name="Osoegawa K."/>
            <person name="de Jong P."/>
            <person name="Lindberg D.R."/>
            <person name="Seaver E.C."/>
            <person name="Weisblat D.A."/>
            <person name="Putnam N.H."/>
            <person name="Grigoriev I.V."/>
            <person name="Rokhsar D.S."/>
        </authorList>
    </citation>
    <scope>NUCLEOTIDE SEQUENCE</scope>
    <source>
        <strain evidence="4">I ESC-2004</strain>
    </source>
</reference>
<feature type="compositionally biased region" description="Low complexity" evidence="1">
    <location>
        <begin position="111"/>
        <end position="123"/>
    </location>
</feature>
<evidence type="ECO:0000313" key="4">
    <source>
        <dbReference type="Proteomes" id="UP000014760"/>
    </source>
</evidence>
<reference evidence="2 4" key="2">
    <citation type="journal article" date="2013" name="Nature">
        <title>Insights into bilaterian evolution from three spiralian genomes.</title>
        <authorList>
            <person name="Simakov O."/>
            <person name="Marletaz F."/>
            <person name="Cho S.J."/>
            <person name="Edsinger-Gonzales E."/>
            <person name="Havlak P."/>
            <person name="Hellsten U."/>
            <person name="Kuo D.H."/>
            <person name="Larsson T."/>
            <person name="Lv J."/>
            <person name="Arendt D."/>
            <person name="Savage R."/>
            <person name="Osoegawa K."/>
            <person name="de Jong P."/>
            <person name="Grimwood J."/>
            <person name="Chapman J.A."/>
            <person name="Shapiro H."/>
            <person name="Aerts A."/>
            <person name="Otillar R.P."/>
            <person name="Terry A.Y."/>
            <person name="Boore J.L."/>
            <person name="Grigoriev I.V."/>
            <person name="Lindberg D.R."/>
            <person name="Seaver E.C."/>
            <person name="Weisblat D.A."/>
            <person name="Putnam N.H."/>
            <person name="Rokhsar D.S."/>
        </authorList>
    </citation>
    <scope>NUCLEOTIDE SEQUENCE</scope>
    <source>
        <strain evidence="2 4">I ESC-2004</strain>
    </source>
</reference>
<name>R7TSN9_CAPTE</name>
<dbReference type="EMBL" id="KB308724">
    <property type="protein sequence ID" value="ELT96898.1"/>
    <property type="molecule type" value="Genomic_DNA"/>
</dbReference>
<feature type="region of interest" description="Disordered" evidence="1">
    <location>
        <begin position="210"/>
        <end position="262"/>
    </location>
</feature>
<evidence type="ECO:0000256" key="1">
    <source>
        <dbReference type="SAM" id="MobiDB-lite"/>
    </source>
</evidence>
<organism evidence="2">
    <name type="scientific">Capitella teleta</name>
    <name type="common">Polychaete worm</name>
    <dbReference type="NCBI Taxonomy" id="283909"/>
    <lineage>
        <taxon>Eukaryota</taxon>
        <taxon>Metazoa</taxon>
        <taxon>Spiralia</taxon>
        <taxon>Lophotrochozoa</taxon>
        <taxon>Annelida</taxon>
        <taxon>Polychaeta</taxon>
        <taxon>Sedentaria</taxon>
        <taxon>Scolecida</taxon>
        <taxon>Capitellidae</taxon>
        <taxon>Capitella</taxon>
    </lineage>
</organism>
<dbReference type="EnsemblMetazoa" id="CapteT203268">
    <property type="protein sequence ID" value="CapteP203268"/>
    <property type="gene ID" value="CapteG203268"/>
</dbReference>
<feature type="compositionally biased region" description="Polar residues" evidence="1">
    <location>
        <begin position="229"/>
        <end position="239"/>
    </location>
</feature>
<dbReference type="AlphaFoldDB" id="R7TSN9"/>
<dbReference type="Proteomes" id="UP000014760">
    <property type="component" value="Unassembled WGS sequence"/>
</dbReference>
<sequence>MGNVPFNPRKPALHHSCLRSFPHDTSSCVGNTSSKNDATLLSELYSDDRSGVTERMQRVEAQLDFISRQIEELSAQYEDEKHPYAFVQHPAKRAFFSSGTSHDSKMREVASQTGSSSPQTSTPMQYHTQNSSWFSERLKRETDEMLGPHILNPVGRNSLATRSPVTWKVPHKGSVYASLRQQYPSIAPTFTYRPNSNLGRDYRATITYKPASHHHTSPTPPAPSYVRLSPSSNSALNYQSKDEGKDQKETPRNEVEQEGDYERTNIKKLIHEFENQSEEHSKKQAILHGFLEMEMRGVRRENSWGDGATMMSHKSVETDHSESMNKCGCCREITTVESSVEKPQNKVTSTETVEEAERVWKLAMGGTLEELEGALNPTYPLPPFPSHEAEVVESVKEDEDVSEI</sequence>